<proteinExistence type="predicted"/>
<reference evidence="1" key="1">
    <citation type="submission" date="2020-01" db="EMBL/GenBank/DDBJ databases">
        <authorList>
            <person name="Mishra B."/>
        </authorList>
    </citation>
    <scope>NUCLEOTIDE SEQUENCE [LARGE SCALE GENOMIC DNA]</scope>
</reference>
<name>A0A6D2I659_9BRAS</name>
<dbReference type="AlphaFoldDB" id="A0A6D2I659"/>
<sequence>MLNRDPPVLELPVPIEAYRSFLGSSLVRSENLEEINEAFESISSLLSDAKGLRSDQAFVNDDDVNNNDMKKKKTKFDDEEMDLDDQLIDIATLFEGLLRDELEEFAASFPMSSQTAVGNVLMEAKGPNTQRLMMICRRIQICCFLTLRVLKTEI</sequence>
<comment type="caution">
    <text evidence="1">The sequence shown here is derived from an EMBL/GenBank/DDBJ whole genome shotgun (WGS) entry which is preliminary data.</text>
</comment>
<dbReference type="Proteomes" id="UP000467841">
    <property type="component" value="Unassembled WGS sequence"/>
</dbReference>
<organism evidence="1 2">
    <name type="scientific">Microthlaspi erraticum</name>
    <dbReference type="NCBI Taxonomy" id="1685480"/>
    <lineage>
        <taxon>Eukaryota</taxon>
        <taxon>Viridiplantae</taxon>
        <taxon>Streptophyta</taxon>
        <taxon>Embryophyta</taxon>
        <taxon>Tracheophyta</taxon>
        <taxon>Spermatophyta</taxon>
        <taxon>Magnoliopsida</taxon>
        <taxon>eudicotyledons</taxon>
        <taxon>Gunneridae</taxon>
        <taxon>Pentapetalae</taxon>
        <taxon>rosids</taxon>
        <taxon>malvids</taxon>
        <taxon>Brassicales</taxon>
        <taxon>Brassicaceae</taxon>
        <taxon>Coluteocarpeae</taxon>
        <taxon>Microthlaspi</taxon>
    </lineage>
</organism>
<protein>
    <submittedName>
        <fullName evidence="1">Uncharacterized protein</fullName>
    </submittedName>
</protein>
<keyword evidence="2" id="KW-1185">Reference proteome</keyword>
<accession>A0A6D2I659</accession>
<dbReference type="EMBL" id="CACVBM020000643">
    <property type="protein sequence ID" value="CAA7021675.1"/>
    <property type="molecule type" value="Genomic_DNA"/>
</dbReference>
<evidence type="ECO:0000313" key="2">
    <source>
        <dbReference type="Proteomes" id="UP000467841"/>
    </source>
</evidence>
<gene>
    <name evidence="1" type="ORF">MERR_LOCUS8910</name>
</gene>
<evidence type="ECO:0000313" key="1">
    <source>
        <dbReference type="EMBL" id="CAA7021675.1"/>
    </source>
</evidence>